<keyword evidence="1" id="KW-0479">Metal-binding</keyword>
<dbReference type="GO" id="GO:0008270">
    <property type="term" value="F:zinc ion binding"/>
    <property type="evidence" value="ECO:0007669"/>
    <property type="project" value="InterPro"/>
</dbReference>
<dbReference type="EMBL" id="PXOG01000144">
    <property type="protein sequence ID" value="RGP73168.1"/>
    <property type="molecule type" value="Genomic_DNA"/>
</dbReference>
<evidence type="ECO:0000256" key="3">
    <source>
        <dbReference type="ARBA" id="ARBA00023015"/>
    </source>
</evidence>
<dbReference type="PANTHER" id="PTHR36206">
    <property type="entry name" value="ASPERCRYPTIN BIOSYNTHESIS CLUSTER-SPECIFIC TRANSCRIPTION REGULATOR ATNN-RELATED"/>
    <property type="match status" value="1"/>
</dbReference>
<gene>
    <name evidence="8" type="ORF">FLONG3_6484</name>
</gene>
<reference evidence="8 9" key="1">
    <citation type="journal article" date="2018" name="PLoS Pathog.">
        <title>Evolution of structural diversity of trichothecenes, a family of toxins produced by plant pathogenic and entomopathogenic fungi.</title>
        <authorList>
            <person name="Proctor R.H."/>
            <person name="McCormick S.P."/>
            <person name="Kim H.S."/>
            <person name="Cardoza R.E."/>
            <person name="Stanley A.M."/>
            <person name="Lindo L."/>
            <person name="Kelly A."/>
            <person name="Brown D.W."/>
            <person name="Lee T."/>
            <person name="Vaughan M.M."/>
            <person name="Alexander N.J."/>
            <person name="Busman M."/>
            <person name="Gutierrez S."/>
        </authorList>
    </citation>
    <scope>NUCLEOTIDE SEQUENCE [LARGE SCALE GENOMIC DNA]</scope>
    <source>
        <strain evidence="8 9">NRRL 20695</strain>
    </source>
</reference>
<dbReference type="AlphaFoldDB" id="A0A395SL55"/>
<evidence type="ECO:0000259" key="7">
    <source>
        <dbReference type="PROSITE" id="PS50048"/>
    </source>
</evidence>
<accession>A0A395SL55</accession>
<dbReference type="GO" id="GO:0000981">
    <property type="term" value="F:DNA-binding transcription factor activity, RNA polymerase II-specific"/>
    <property type="evidence" value="ECO:0007669"/>
    <property type="project" value="InterPro"/>
</dbReference>
<feature type="domain" description="Zn(2)-C6 fungal-type" evidence="7">
    <location>
        <begin position="24"/>
        <end position="52"/>
    </location>
</feature>
<dbReference type="InterPro" id="IPR036864">
    <property type="entry name" value="Zn2-C6_fun-type_DNA-bd_sf"/>
</dbReference>
<dbReference type="STRING" id="694270.A0A395SL55"/>
<comment type="caution">
    <text evidence="8">The sequence shown here is derived from an EMBL/GenBank/DDBJ whole genome shotgun (WGS) entry which is preliminary data.</text>
</comment>
<keyword evidence="6" id="KW-0539">Nucleus</keyword>
<dbReference type="Gene3D" id="4.10.240.10">
    <property type="entry name" value="Zn(2)-C6 fungal-type DNA-binding domain"/>
    <property type="match status" value="1"/>
</dbReference>
<keyword evidence="3" id="KW-0805">Transcription regulation</keyword>
<dbReference type="Proteomes" id="UP000266234">
    <property type="component" value="Unassembled WGS sequence"/>
</dbReference>
<evidence type="ECO:0000256" key="4">
    <source>
        <dbReference type="ARBA" id="ARBA00023125"/>
    </source>
</evidence>
<evidence type="ECO:0000313" key="9">
    <source>
        <dbReference type="Proteomes" id="UP000266234"/>
    </source>
</evidence>
<dbReference type="InterPro" id="IPR052360">
    <property type="entry name" value="Transcr_Regulatory_Proteins"/>
</dbReference>
<dbReference type="PROSITE" id="PS00463">
    <property type="entry name" value="ZN2_CY6_FUNGAL_1"/>
    <property type="match status" value="1"/>
</dbReference>
<dbReference type="SMART" id="SM00066">
    <property type="entry name" value="GAL4"/>
    <property type="match status" value="1"/>
</dbReference>
<dbReference type="GO" id="GO:0003677">
    <property type="term" value="F:DNA binding"/>
    <property type="evidence" value="ECO:0007669"/>
    <property type="project" value="UniProtKB-KW"/>
</dbReference>
<evidence type="ECO:0000256" key="1">
    <source>
        <dbReference type="ARBA" id="ARBA00022723"/>
    </source>
</evidence>
<name>A0A395SL55_9HYPO</name>
<dbReference type="InterPro" id="IPR001138">
    <property type="entry name" value="Zn2Cys6_DnaBD"/>
</dbReference>
<evidence type="ECO:0000256" key="5">
    <source>
        <dbReference type="ARBA" id="ARBA00023163"/>
    </source>
</evidence>
<evidence type="ECO:0000256" key="2">
    <source>
        <dbReference type="ARBA" id="ARBA00022833"/>
    </source>
</evidence>
<keyword evidence="9" id="KW-1185">Reference proteome</keyword>
<sequence length="571" mass="64610">MTASLLDTQKPKRTRTNVKQSKYGCFTCKARRIKCDEAKPTCRRCQSSKRECKGYPRGALLDLSTTSLLPLSTSPATPLSSLNSSQTGSPLTIIGFEPSCLSSPFVDLACNILIQSPRRGRNDVEQSFWTRTVPQLVHTVPSVRAAVETFGASVNEYVLRVDSSHSGLETTKRYTQALRMVQHDLLTLPHGPIPCIIACLFLAFSEAMQQKLDNGLLHLLGAFSIILSQTDKTLLADVDTKSLSLLLQKLDLHVATYGICHPPELPAHPPVTRTMVESLPPDQALFKILHSCYHFNAEAFTYKYTTRRAIPPEMLIEQGRQLATLRLWLSRHELPATWDTNEDEPLVVLRSQCLTALIHTATILEPRETGYDCYGPEFEEIVTTIEALLLKKALQTDPFISSLGQLPTFIPEMGIIHPLYYTAKKYRNRFWRRRALNLILRCGKEGPWCAKTEGLMVELIIRIEEGAFDRASLDLSGGEDPIQDSPFNIPEKSRVNACWPIDPDAETRGPDEVVKQKFTSGILYRCTDVDRLMADEEGQKPRKWPWEESMWWESWTEPLENKALPFVHRRF</sequence>
<protein>
    <submittedName>
        <fullName evidence="8">Transcriptional regulatory</fullName>
    </submittedName>
</protein>
<evidence type="ECO:0000313" key="8">
    <source>
        <dbReference type="EMBL" id="RGP73168.1"/>
    </source>
</evidence>
<dbReference type="SUPFAM" id="SSF57701">
    <property type="entry name" value="Zn2/Cys6 DNA-binding domain"/>
    <property type="match status" value="1"/>
</dbReference>
<dbReference type="PROSITE" id="PS50048">
    <property type="entry name" value="ZN2_CY6_FUNGAL_2"/>
    <property type="match status" value="1"/>
</dbReference>
<organism evidence="8 9">
    <name type="scientific">Fusarium longipes</name>
    <dbReference type="NCBI Taxonomy" id="694270"/>
    <lineage>
        <taxon>Eukaryota</taxon>
        <taxon>Fungi</taxon>
        <taxon>Dikarya</taxon>
        <taxon>Ascomycota</taxon>
        <taxon>Pezizomycotina</taxon>
        <taxon>Sordariomycetes</taxon>
        <taxon>Hypocreomycetidae</taxon>
        <taxon>Hypocreales</taxon>
        <taxon>Nectriaceae</taxon>
        <taxon>Fusarium</taxon>
    </lineage>
</organism>
<dbReference type="PANTHER" id="PTHR36206:SF13">
    <property type="entry name" value="TRANSCRIPTIONAL REGULATORY PROTEIN MOC3"/>
    <property type="match status" value="1"/>
</dbReference>
<keyword evidence="2" id="KW-0862">Zinc</keyword>
<keyword evidence="5" id="KW-0804">Transcription</keyword>
<evidence type="ECO:0000256" key="6">
    <source>
        <dbReference type="ARBA" id="ARBA00023242"/>
    </source>
</evidence>
<dbReference type="OrthoDB" id="3145928at2759"/>
<keyword evidence="4" id="KW-0238">DNA-binding</keyword>
<proteinExistence type="predicted"/>
<dbReference type="Pfam" id="PF00172">
    <property type="entry name" value="Zn_clus"/>
    <property type="match status" value="1"/>
</dbReference>
<dbReference type="CDD" id="cd00067">
    <property type="entry name" value="GAL4"/>
    <property type="match status" value="1"/>
</dbReference>